<dbReference type="SUPFAM" id="SSF158682">
    <property type="entry name" value="TerB-like"/>
    <property type="match status" value="1"/>
</dbReference>
<gene>
    <name evidence="2" type="ORF">KARMA_2815</name>
</gene>
<dbReference type="RefSeq" id="WP_072707311.1">
    <property type="nucleotide sequence ID" value="NZ_FMJB01000056.1"/>
</dbReference>
<reference evidence="3" key="1">
    <citation type="submission" date="2016-09" db="EMBL/GenBank/DDBJ databases">
        <authorList>
            <person name="Wibberg D."/>
        </authorList>
    </citation>
    <scope>NUCLEOTIDE SEQUENCE [LARGE SCALE GENOMIC DNA]</scope>
</reference>
<accession>A0A1M4N196</accession>
<dbReference type="Pfam" id="PF05099">
    <property type="entry name" value="TerB"/>
    <property type="match status" value="1"/>
</dbReference>
<feature type="domain" description="Co-chaperone DjlA N-terminal" evidence="1">
    <location>
        <begin position="23"/>
        <end position="138"/>
    </location>
</feature>
<dbReference type="AlphaFoldDB" id="A0A1M4N196"/>
<keyword evidence="3" id="KW-1185">Reference proteome</keyword>
<evidence type="ECO:0000313" key="3">
    <source>
        <dbReference type="Proteomes" id="UP000184085"/>
    </source>
</evidence>
<dbReference type="InterPro" id="IPR029024">
    <property type="entry name" value="TerB-like"/>
</dbReference>
<organism evidence="2 3">
    <name type="scientific">Donghicola eburneus</name>
    <dbReference type="NCBI Taxonomy" id="393278"/>
    <lineage>
        <taxon>Bacteria</taxon>
        <taxon>Pseudomonadati</taxon>
        <taxon>Pseudomonadota</taxon>
        <taxon>Alphaproteobacteria</taxon>
        <taxon>Rhodobacterales</taxon>
        <taxon>Roseobacteraceae</taxon>
        <taxon>Donghicola</taxon>
    </lineage>
</organism>
<proteinExistence type="predicted"/>
<dbReference type="EMBL" id="FMJB01000056">
    <property type="protein sequence ID" value="SCM68591.1"/>
    <property type="molecule type" value="Genomic_DNA"/>
</dbReference>
<dbReference type="InterPro" id="IPR007791">
    <property type="entry name" value="DjlA_N"/>
</dbReference>
<dbReference type="Gene3D" id="1.10.3680.10">
    <property type="entry name" value="TerB-like"/>
    <property type="match status" value="1"/>
</dbReference>
<evidence type="ECO:0000259" key="1">
    <source>
        <dbReference type="Pfam" id="PF05099"/>
    </source>
</evidence>
<sequence>MFASLKTLFAAPADAAPTYDSRTAVAALLVRAAKSEGTYSYDEIRAIDRSLARHFGLNVIEAMKLRAEGEKLERAEIDPQSMITAIRDALDPEERFGVLSGLWEVVLTSDTRTRGLDELLNSARRGFGIRRAESQIAREHALASM</sequence>
<name>A0A1M4N196_9RHOB</name>
<evidence type="ECO:0000313" key="2">
    <source>
        <dbReference type="EMBL" id="SCM68591.1"/>
    </source>
</evidence>
<dbReference type="Proteomes" id="UP000184085">
    <property type="component" value="Unassembled WGS sequence"/>
</dbReference>
<protein>
    <recommendedName>
        <fullName evidence="1">Co-chaperone DjlA N-terminal domain-containing protein</fullName>
    </recommendedName>
</protein>